<dbReference type="EnsemblPlants" id="Solyc10g012090.1.1">
    <property type="protein sequence ID" value="Solyc10g012090.1.1"/>
    <property type="gene ID" value="Solyc10g012090.1"/>
</dbReference>
<keyword evidence="2" id="KW-1185">Reference proteome</keyword>
<dbReference type="HOGENOM" id="CLU_2445045_0_0_1"/>
<protein>
    <submittedName>
        <fullName evidence="1">Uncharacterized protein</fullName>
    </submittedName>
</protein>
<dbReference type="InParanoid" id="K4CYI6"/>
<reference evidence="1" key="1">
    <citation type="journal article" date="2012" name="Nature">
        <title>The tomato genome sequence provides insights into fleshy fruit evolution.</title>
        <authorList>
            <consortium name="Tomato Genome Consortium"/>
        </authorList>
    </citation>
    <scope>NUCLEOTIDE SEQUENCE [LARGE SCALE GENOMIC DNA]</scope>
    <source>
        <strain evidence="1">cv. Heinz 1706</strain>
    </source>
</reference>
<evidence type="ECO:0000313" key="2">
    <source>
        <dbReference type="Proteomes" id="UP000004994"/>
    </source>
</evidence>
<organism evidence="1">
    <name type="scientific">Solanum lycopersicum</name>
    <name type="common">Tomato</name>
    <name type="synonym">Lycopersicon esculentum</name>
    <dbReference type="NCBI Taxonomy" id="4081"/>
    <lineage>
        <taxon>Eukaryota</taxon>
        <taxon>Viridiplantae</taxon>
        <taxon>Streptophyta</taxon>
        <taxon>Embryophyta</taxon>
        <taxon>Tracheophyta</taxon>
        <taxon>Spermatophyta</taxon>
        <taxon>Magnoliopsida</taxon>
        <taxon>eudicotyledons</taxon>
        <taxon>Gunneridae</taxon>
        <taxon>Pentapetalae</taxon>
        <taxon>asterids</taxon>
        <taxon>lamiids</taxon>
        <taxon>Solanales</taxon>
        <taxon>Solanaceae</taxon>
        <taxon>Solanoideae</taxon>
        <taxon>Solaneae</taxon>
        <taxon>Solanum</taxon>
        <taxon>Solanum subgen. Lycopersicon</taxon>
    </lineage>
</organism>
<dbReference type="Gramene" id="Solyc10g012090.1.1">
    <property type="protein sequence ID" value="Solyc10g012090.1.1"/>
    <property type="gene ID" value="Solyc10g012090.1"/>
</dbReference>
<dbReference type="Proteomes" id="UP000004994">
    <property type="component" value="Chromosome 10"/>
</dbReference>
<dbReference type="AlphaFoldDB" id="K4CYI6"/>
<evidence type="ECO:0000313" key="1">
    <source>
        <dbReference type="EnsemblPlants" id="Solyc10g012090.1.1"/>
    </source>
</evidence>
<name>K4CYI6_SOLLC</name>
<proteinExistence type="predicted"/>
<reference evidence="1" key="2">
    <citation type="submission" date="2015-06" db="UniProtKB">
        <authorList>
            <consortium name="EnsemblPlants"/>
        </authorList>
    </citation>
    <scope>IDENTIFICATION</scope>
    <source>
        <strain evidence="1">cv. Heinz 1706</strain>
    </source>
</reference>
<sequence length="90" mass="9784">MSSIIQGAGFSLSPFTATRPRRMAPVVRAEAINPDSNKDEPSLTYIKLMTMIKTPHEDTLVYETADTESIIWQAASLSTLASSSNSIIPL</sequence>
<accession>K4CYI6</accession>
<dbReference type="PaxDb" id="4081-Solyc10g012090.1.1"/>